<dbReference type="eggNOG" id="COG4771">
    <property type="taxonomic scope" value="Bacteria"/>
</dbReference>
<protein>
    <submittedName>
        <fullName evidence="17">Uncharacterized protein</fullName>
    </submittedName>
</protein>
<dbReference type="NCBIfam" id="TIGR01786">
    <property type="entry name" value="TonB-hemlactrns"/>
    <property type="match status" value="1"/>
</dbReference>
<dbReference type="RefSeq" id="WP_007643316.1">
    <property type="nucleotide sequence ID" value="NC_020514.1"/>
</dbReference>
<dbReference type="SUPFAM" id="SSF56935">
    <property type="entry name" value="Porins"/>
    <property type="match status" value="1"/>
</dbReference>
<keyword evidence="7 12" id="KW-0798">TonB box</keyword>
<feature type="region of interest" description="Disordered" evidence="13">
    <location>
        <begin position="209"/>
        <end position="232"/>
    </location>
</feature>
<keyword evidence="10 11" id="KW-0998">Cell outer membrane</keyword>
<proteinExistence type="inferred from homology"/>
<dbReference type="PROSITE" id="PS52016">
    <property type="entry name" value="TONB_DEPENDENT_REC_3"/>
    <property type="match status" value="1"/>
</dbReference>
<gene>
    <name evidence="17" type="ORF">C427_2153</name>
</gene>
<keyword evidence="8 11" id="KW-0472">Membrane</keyword>
<dbReference type="GO" id="GO:0009279">
    <property type="term" value="C:cell outer membrane"/>
    <property type="evidence" value="ECO:0007669"/>
    <property type="project" value="UniProtKB-SubCell"/>
</dbReference>
<evidence type="ECO:0000256" key="12">
    <source>
        <dbReference type="RuleBase" id="RU003357"/>
    </source>
</evidence>
<dbReference type="Pfam" id="PF07715">
    <property type="entry name" value="Plug"/>
    <property type="match status" value="1"/>
</dbReference>
<dbReference type="Pfam" id="PF00593">
    <property type="entry name" value="TonB_dep_Rec_b-barrel"/>
    <property type="match status" value="1"/>
</dbReference>
<reference evidence="17 18" key="1">
    <citation type="journal article" date="2013" name="Genome Announc.">
        <title>Complete Genome Sequence of Glaciecola psychrophila Strain 170T.</title>
        <authorList>
            <person name="Yin J."/>
            <person name="Chen J."/>
            <person name="Liu G."/>
            <person name="Yu Y."/>
            <person name="Song L."/>
            <person name="Wang X."/>
            <person name="Qu X."/>
        </authorList>
    </citation>
    <scope>NUCLEOTIDE SEQUENCE [LARGE SCALE GENOMIC DNA]</scope>
    <source>
        <strain evidence="17 18">170</strain>
    </source>
</reference>
<dbReference type="InterPro" id="IPR010949">
    <property type="entry name" value="TonB_Hb/transfer/lactofer_rcpt"/>
</dbReference>
<evidence type="ECO:0000256" key="8">
    <source>
        <dbReference type="ARBA" id="ARBA00023136"/>
    </source>
</evidence>
<keyword evidence="18" id="KW-1185">Reference proteome</keyword>
<organism evidence="17 18">
    <name type="scientific">Paraglaciecola psychrophila 170</name>
    <dbReference type="NCBI Taxonomy" id="1129794"/>
    <lineage>
        <taxon>Bacteria</taxon>
        <taxon>Pseudomonadati</taxon>
        <taxon>Pseudomonadota</taxon>
        <taxon>Gammaproteobacteria</taxon>
        <taxon>Alteromonadales</taxon>
        <taxon>Alteromonadaceae</taxon>
        <taxon>Paraglaciecola</taxon>
    </lineage>
</organism>
<sequence length="800" mass="87421">MRSNRKILSLAIAVALTSMANAQETLEKTTITSESTPTESAVITVINANKIDAELITDIYDTVRYIPGVTVNSTGNRFGDDGFNIRGLEGDAVAITVDGLSQGESLNPITFSRYGMYSSTRNAIEIESVKTVEILKGANSVIAGSGALGGAVMYTTKDADDYLIASGDDFAGSVKAGYDGRNEETLINVGLAGRIGQVEGLVILTKRDGSETKAHSNGENIEGPERGQANPYDSDKLNVLAKLNYAFGDNHELGLVFENFDNESQGTPLSRQSASYYDFYTLDESNRERIGITYQWQGQSLLFDSIDAAINSQEIYTRGSTFFSFSSGGSSYLRNEDRNYTQNLISFDVDFSKDLLLSDVKHSIVYGLAIEQADVDNELQDIRYNGLTTASGLRDGYPIVDPSWVPKTQSDILTFYVTDTVEVSERLTFQGGLRYDKKSYSPEVNDTFVDQSGESVSDAEFTAMTWSANLRYEFLPQHSITGGISSGFKAPTTQQLYLNTNGTSNFEDTDRVENPDTGNVSYVGNGRTETNLNTITNPNLDAEEGINYELEYQYQGESGYVNVALFQSDYDNFIINLTQSRAFDEPITQGSLNWWLPQCSAAVIDDSCWTVEQITEDEWGMPTNVGKVTISGYEIEAGLELSKGLLATISHSHNQGEYSNSVDGSVDTSAEGSFVKGDKLESISPDTTVLGLDYLGTDASWGASVRASFYDGKDPQDSFSAAFYTDSATVIDLTAFYQVSENLVVRGGITNLSDEEYSLWQSVRLVREGNGGFFGGVSEDGIKRFSEPGREVSLSVNYTF</sequence>
<dbReference type="InterPro" id="IPR000531">
    <property type="entry name" value="Beta-barrel_TonB"/>
</dbReference>
<evidence type="ECO:0000259" key="15">
    <source>
        <dbReference type="Pfam" id="PF00593"/>
    </source>
</evidence>
<evidence type="ECO:0000256" key="6">
    <source>
        <dbReference type="ARBA" id="ARBA00022729"/>
    </source>
</evidence>
<dbReference type="KEGG" id="gps:C427_2153"/>
<dbReference type="OrthoDB" id="9764669at2"/>
<dbReference type="InterPro" id="IPR012910">
    <property type="entry name" value="Plug_dom"/>
</dbReference>
<feature type="domain" description="TonB-dependent receptor-like beta-barrel" evidence="15">
    <location>
        <begin position="233"/>
        <end position="752"/>
    </location>
</feature>
<dbReference type="Gene3D" id="2.40.170.20">
    <property type="entry name" value="TonB-dependent receptor, beta-barrel domain"/>
    <property type="match status" value="1"/>
</dbReference>
<evidence type="ECO:0000256" key="7">
    <source>
        <dbReference type="ARBA" id="ARBA00023077"/>
    </source>
</evidence>
<feature type="domain" description="TonB-dependent receptor plug" evidence="16">
    <location>
        <begin position="41"/>
        <end position="151"/>
    </location>
</feature>
<dbReference type="HOGENOM" id="CLU_008287_19_0_6"/>
<evidence type="ECO:0000313" key="18">
    <source>
        <dbReference type="Proteomes" id="UP000011864"/>
    </source>
</evidence>
<dbReference type="EMBL" id="CP003837">
    <property type="protein sequence ID" value="AGH44262.1"/>
    <property type="molecule type" value="Genomic_DNA"/>
</dbReference>
<accession>K6Z5L2</accession>
<dbReference type="CDD" id="cd01347">
    <property type="entry name" value="ligand_gated_channel"/>
    <property type="match status" value="1"/>
</dbReference>
<evidence type="ECO:0000256" key="4">
    <source>
        <dbReference type="ARBA" id="ARBA00022452"/>
    </source>
</evidence>
<dbReference type="InterPro" id="IPR039426">
    <property type="entry name" value="TonB-dep_rcpt-like"/>
</dbReference>
<dbReference type="PANTHER" id="PTHR30069">
    <property type="entry name" value="TONB-DEPENDENT OUTER MEMBRANE RECEPTOR"/>
    <property type="match status" value="1"/>
</dbReference>
<evidence type="ECO:0000256" key="13">
    <source>
        <dbReference type="SAM" id="MobiDB-lite"/>
    </source>
</evidence>
<keyword evidence="5 11" id="KW-0812">Transmembrane</keyword>
<keyword evidence="4 11" id="KW-1134">Transmembrane beta strand</keyword>
<feature type="chain" id="PRO_5003901802" evidence="14">
    <location>
        <begin position="23"/>
        <end position="800"/>
    </location>
</feature>
<dbReference type="AlphaFoldDB" id="K6Z5L2"/>
<comment type="subcellular location">
    <subcellularLocation>
        <location evidence="1 11">Cell outer membrane</location>
        <topology evidence="1 11">Multi-pass membrane protein</topology>
    </subcellularLocation>
</comment>
<evidence type="ECO:0000256" key="14">
    <source>
        <dbReference type="SAM" id="SignalP"/>
    </source>
</evidence>
<evidence type="ECO:0000259" key="16">
    <source>
        <dbReference type="Pfam" id="PF07715"/>
    </source>
</evidence>
<evidence type="ECO:0000256" key="9">
    <source>
        <dbReference type="ARBA" id="ARBA00023170"/>
    </source>
</evidence>
<evidence type="ECO:0000313" key="17">
    <source>
        <dbReference type="EMBL" id="AGH44262.1"/>
    </source>
</evidence>
<evidence type="ECO:0000256" key="2">
    <source>
        <dbReference type="ARBA" id="ARBA00008143"/>
    </source>
</evidence>
<evidence type="ECO:0000256" key="3">
    <source>
        <dbReference type="ARBA" id="ARBA00022448"/>
    </source>
</evidence>
<dbReference type="Proteomes" id="UP000011864">
    <property type="component" value="Chromosome"/>
</dbReference>
<evidence type="ECO:0000256" key="5">
    <source>
        <dbReference type="ARBA" id="ARBA00022692"/>
    </source>
</evidence>
<dbReference type="GO" id="GO:0015344">
    <property type="term" value="F:siderophore uptake transmembrane transporter activity"/>
    <property type="evidence" value="ECO:0007669"/>
    <property type="project" value="TreeGrafter"/>
</dbReference>
<evidence type="ECO:0000256" key="10">
    <source>
        <dbReference type="ARBA" id="ARBA00023237"/>
    </source>
</evidence>
<dbReference type="GO" id="GO:0044718">
    <property type="term" value="P:siderophore transmembrane transport"/>
    <property type="evidence" value="ECO:0007669"/>
    <property type="project" value="TreeGrafter"/>
</dbReference>
<dbReference type="InterPro" id="IPR036942">
    <property type="entry name" value="Beta-barrel_TonB_sf"/>
</dbReference>
<evidence type="ECO:0000256" key="1">
    <source>
        <dbReference type="ARBA" id="ARBA00004571"/>
    </source>
</evidence>
<keyword evidence="6 14" id="KW-0732">Signal</keyword>
<name>K6Z5L2_9ALTE</name>
<evidence type="ECO:0000256" key="11">
    <source>
        <dbReference type="PROSITE-ProRule" id="PRU01360"/>
    </source>
</evidence>
<keyword evidence="9" id="KW-0675">Receptor</keyword>
<dbReference type="InterPro" id="IPR037066">
    <property type="entry name" value="Plug_dom_sf"/>
</dbReference>
<comment type="similarity">
    <text evidence="2">Belongs to the TonB-dependent receptor family. Hemoglobin/haptoglobin binding protein subfamily.</text>
</comment>
<dbReference type="STRING" id="1129794.C427_2153"/>
<dbReference type="PATRIC" id="fig|1129794.4.peg.2129"/>
<dbReference type="Gene3D" id="2.170.130.10">
    <property type="entry name" value="TonB-dependent receptor, plug domain"/>
    <property type="match status" value="1"/>
</dbReference>
<keyword evidence="3 11" id="KW-0813">Transport</keyword>
<feature type="signal peptide" evidence="14">
    <location>
        <begin position="1"/>
        <end position="22"/>
    </location>
</feature>
<dbReference type="PANTHER" id="PTHR30069:SF29">
    <property type="entry name" value="HEMOGLOBIN AND HEMOGLOBIN-HAPTOGLOBIN-BINDING PROTEIN 1-RELATED"/>
    <property type="match status" value="1"/>
</dbReference>